<dbReference type="AlphaFoldDB" id="A0A2T4CXS4"/>
<keyword evidence="1" id="KW-0472">Membrane</keyword>
<accession>A0A2T4CXS4</accession>
<comment type="caution">
    <text evidence="3">The sequence shown here is derived from an EMBL/GenBank/DDBJ whole genome shotgun (WGS) entry which is preliminary data.</text>
</comment>
<name>A0A2T4CXS4_9GAMM</name>
<keyword evidence="2" id="KW-0732">Signal</keyword>
<evidence type="ECO:0000256" key="2">
    <source>
        <dbReference type="SAM" id="SignalP"/>
    </source>
</evidence>
<organism evidence="3">
    <name type="scientific">Pseudidiomarina aestuarii</name>
    <dbReference type="NCBI Taxonomy" id="624146"/>
    <lineage>
        <taxon>Bacteria</taxon>
        <taxon>Pseudomonadati</taxon>
        <taxon>Pseudomonadota</taxon>
        <taxon>Gammaproteobacteria</taxon>
        <taxon>Alteromonadales</taxon>
        <taxon>Idiomarinaceae</taxon>
        <taxon>Pseudidiomarina</taxon>
    </lineage>
</organism>
<feature type="chain" id="PRO_5015706459" evidence="2">
    <location>
        <begin position="23"/>
        <end position="77"/>
    </location>
</feature>
<feature type="signal peptide" evidence="2">
    <location>
        <begin position="1"/>
        <end position="22"/>
    </location>
</feature>
<proteinExistence type="predicted"/>
<dbReference type="EMBL" id="PYVN01000022">
    <property type="protein sequence ID" value="PTB86328.1"/>
    <property type="molecule type" value="Genomic_DNA"/>
</dbReference>
<evidence type="ECO:0000256" key="1">
    <source>
        <dbReference type="SAM" id="Phobius"/>
    </source>
</evidence>
<keyword evidence="1" id="KW-0812">Transmembrane</keyword>
<reference evidence="3" key="1">
    <citation type="submission" date="2018-03" db="EMBL/GenBank/DDBJ databases">
        <title>Cross-interface Injection: A General Nanoliter Liquid Handling Method Applied to Single Cells Genome Amplification Automated Nanoliter Liquid Handling Applied to Single Cell Multiple Displacement Amplification.</title>
        <authorList>
            <person name="Yun J."/>
            <person name="Xu P."/>
            <person name="Xu J."/>
            <person name="Dai X."/>
            <person name="Wang Y."/>
            <person name="Zheng X."/>
            <person name="Cao C."/>
            <person name="Yi Q."/>
            <person name="Zhu Y."/>
            <person name="Wang L."/>
            <person name="Dong Z."/>
            <person name="Huang Y."/>
            <person name="Huang L."/>
            <person name="Du W."/>
        </authorList>
    </citation>
    <scope>NUCLEOTIDE SEQUENCE [LARGE SCALE GENOMIC DNA]</scope>
    <source>
        <strain evidence="3">Z-D3-2</strain>
    </source>
</reference>
<gene>
    <name evidence="3" type="ORF">C9940_02855</name>
</gene>
<protein>
    <submittedName>
        <fullName evidence="3">Uncharacterized protein</fullName>
    </submittedName>
</protein>
<feature type="transmembrane region" description="Helical" evidence="1">
    <location>
        <begin position="41"/>
        <end position="68"/>
    </location>
</feature>
<sequence>MKKLRLSFLLVLLTLFSNTVLAVEQTYPGMMEEFGMMDGGFMLVCMAFLALLFIALILAILSLIKFLFLSKSKKRDL</sequence>
<keyword evidence="1" id="KW-1133">Transmembrane helix</keyword>
<evidence type="ECO:0000313" key="3">
    <source>
        <dbReference type="EMBL" id="PTB86328.1"/>
    </source>
</evidence>